<dbReference type="EC" id="1.1.1.67" evidence="5"/>
<keyword evidence="6" id="KW-1185">Reference proteome</keyword>
<evidence type="ECO:0000259" key="3">
    <source>
        <dbReference type="Pfam" id="PF01232"/>
    </source>
</evidence>
<dbReference type="InterPro" id="IPR023027">
    <property type="entry name" value="Mannitol_DH_CS"/>
</dbReference>
<sequence length="480" mass="51076">MPAEAPRLSRSGAAPRRGIVHIGPGAFFRAFNAVFTEEAMAAEGGDWGITAVSLRSATARDQLAPQGGAYTSVTLSEAGNRAQVIGAIAEVLVAPEAPEAVLAAMADPAARIVSLTITEKGYCHSPSTGRLRLDHPDIAHDLVNPAAPRSAIGFIVEALARRRAAGVAPFTVLSCDNLPANGRLARGVTLDFARARDDGLAAWIEAEVPFPATMVDRITPATTEADVAALAEAEGYHDPACVVHEAFRQWVIEDRFAQGRPAWEAAGVQFVRNVEAHETMKLRCLNGTHSTLAYLGYLAGLETIADAAHDPLFSALLQKLWAEEILPTVPPPEGEDLPAYTAALLARYRDRALRHRLWQIAMDGSQKLPQRLLGTIADRRAPGALPRGLCLAVAGWMRYVGGIDETGAPIDVRDPLADRLKAASDAAGSAEGKVAALLAFREIFPKELAEDPTFRAALCDAYRDLADKGARATIRACLAG</sequence>
<dbReference type="PROSITE" id="PS00974">
    <property type="entry name" value="MANNITOL_DHGENASE"/>
    <property type="match status" value="1"/>
</dbReference>
<dbReference type="Gene3D" id="3.40.50.720">
    <property type="entry name" value="NAD(P)-binding Rossmann-like Domain"/>
    <property type="match status" value="1"/>
</dbReference>
<dbReference type="InterPro" id="IPR013131">
    <property type="entry name" value="Mannitol_DH_N"/>
</dbReference>
<dbReference type="InterPro" id="IPR008927">
    <property type="entry name" value="6-PGluconate_DH-like_C_sf"/>
</dbReference>
<evidence type="ECO:0000256" key="2">
    <source>
        <dbReference type="ARBA" id="ARBA00023027"/>
    </source>
</evidence>
<feature type="domain" description="Mannitol dehydrogenase C-terminal" evidence="4">
    <location>
        <begin position="273"/>
        <end position="465"/>
    </location>
</feature>
<dbReference type="GO" id="GO:0019594">
    <property type="term" value="P:mannitol metabolic process"/>
    <property type="evidence" value="ECO:0007669"/>
    <property type="project" value="InterPro"/>
</dbReference>
<keyword evidence="1 5" id="KW-0560">Oxidoreductase</keyword>
<dbReference type="AlphaFoldDB" id="A0A1Y5SX50"/>
<dbReference type="Gene3D" id="1.10.1040.10">
    <property type="entry name" value="N-(1-d-carboxylethyl)-l-norvaline Dehydrogenase, domain 2"/>
    <property type="match status" value="1"/>
</dbReference>
<dbReference type="Pfam" id="PF08125">
    <property type="entry name" value="Mannitol_dh_C"/>
    <property type="match status" value="1"/>
</dbReference>
<dbReference type="InterPro" id="IPR013118">
    <property type="entry name" value="Mannitol_DH_C"/>
</dbReference>
<keyword evidence="2" id="KW-0520">NAD</keyword>
<gene>
    <name evidence="5" type="primary">mtlK_2</name>
    <name evidence="5" type="ORF">PSA7680_02420</name>
</gene>
<dbReference type="SUPFAM" id="SSF51735">
    <property type="entry name" value="NAD(P)-binding Rossmann-fold domains"/>
    <property type="match status" value="1"/>
</dbReference>
<dbReference type="PANTHER" id="PTHR43362">
    <property type="entry name" value="MANNITOL DEHYDROGENASE DSF1-RELATED"/>
    <property type="match status" value="1"/>
</dbReference>
<evidence type="ECO:0000313" key="6">
    <source>
        <dbReference type="Proteomes" id="UP000193409"/>
    </source>
</evidence>
<dbReference type="InterPro" id="IPR036291">
    <property type="entry name" value="NAD(P)-bd_dom_sf"/>
</dbReference>
<dbReference type="InterPro" id="IPR050988">
    <property type="entry name" value="Mannitol_DH/Oxidoreductase"/>
</dbReference>
<dbReference type="Pfam" id="PF01232">
    <property type="entry name" value="Mannitol_dh"/>
    <property type="match status" value="1"/>
</dbReference>
<proteinExistence type="predicted"/>
<accession>A0A1Y5SX50</accession>
<reference evidence="5 6" key="1">
    <citation type="submission" date="2017-03" db="EMBL/GenBank/DDBJ databases">
        <authorList>
            <person name="Afonso C.L."/>
            <person name="Miller P.J."/>
            <person name="Scott M.A."/>
            <person name="Spackman E."/>
            <person name="Goraichik I."/>
            <person name="Dimitrov K.M."/>
            <person name="Suarez D.L."/>
            <person name="Swayne D.E."/>
        </authorList>
    </citation>
    <scope>NUCLEOTIDE SEQUENCE [LARGE SCALE GENOMIC DNA]</scope>
    <source>
        <strain evidence="5 6">CECT 7680</strain>
    </source>
</reference>
<dbReference type="InterPro" id="IPR000669">
    <property type="entry name" value="Mannitol_DH"/>
</dbReference>
<evidence type="ECO:0000256" key="1">
    <source>
        <dbReference type="ARBA" id="ARBA00023002"/>
    </source>
</evidence>
<protein>
    <submittedName>
        <fullName evidence="5">Mannitol 2-dehydrogenase</fullName>
        <ecNumber evidence="5">1.1.1.67</ecNumber>
    </submittedName>
</protein>
<feature type="domain" description="Mannitol dehydrogenase N-terminal" evidence="3">
    <location>
        <begin position="18"/>
        <end position="264"/>
    </location>
</feature>
<dbReference type="RefSeq" id="WP_085868971.1">
    <property type="nucleotide sequence ID" value="NZ_FWFQ01000016.1"/>
</dbReference>
<dbReference type="SUPFAM" id="SSF48179">
    <property type="entry name" value="6-phosphogluconate dehydrogenase C-terminal domain-like"/>
    <property type="match status" value="1"/>
</dbReference>
<organism evidence="5 6">
    <name type="scientific">Pseudoruegeria aquimaris</name>
    <dbReference type="NCBI Taxonomy" id="393663"/>
    <lineage>
        <taxon>Bacteria</taxon>
        <taxon>Pseudomonadati</taxon>
        <taxon>Pseudomonadota</taxon>
        <taxon>Alphaproteobacteria</taxon>
        <taxon>Rhodobacterales</taxon>
        <taxon>Roseobacteraceae</taxon>
        <taxon>Pseudoruegeria</taxon>
    </lineage>
</organism>
<dbReference type="GO" id="GO:0050086">
    <property type="term" value="F:mannitol 2-dehydrogenase activity"/>
    <property type="evidence" value="ECO:0007669"/>
    <property type="project" value="UniProtKB-EC"/>
</dbReference>
<dbReference type="OrthoDB" id="271711at2"/>
<dbReference type="EMBL" id="FWFQ01000016">
    <property type="protein sequence ID" value="SLN47104.1"/>
    <property type="molecule type" value="Genomic_DNA"/>
</dbReference>
<evidence type="ECO:0000313" key="5">
    <source>
        <dbReference type="EMBL" id="SLN47104.1"/>
    </source>
</evidence>
<dbReference type="PANTHER" id="PTHR43362:SF1">
    <property type="entry name" value="MANNITOL DEHYDROGENASE 2-RELATED"/>
    <property type="match status" value="1"/>
</dbReference>
<dbReference type="PRINTS" id="PR00084">
    <property type="entry name" value="MTLDHDRGNASE"/>
</dbReference>
<evidence type="ECO:0000259" key="4">
    <source>
        <dbReference type="Pfam" id="PF08125"/>
    </source>
</evidence>
<dbReference type="InterPro" id="IPR013328">
    <property type="entry name" value="6PGD_dom2"/>
</dbReference>
<dbReference type="Proteomes" id="UP000193409">
    <property type="component" value="Unassembled WGS sequence"/>
</dbReference>
<name>A0A1Y5SX50_9RHOB</name>